<dbReference type="GO" id="GO:0003676">
    <property type="term" value="F:nucleic acid binding"/>
    <property type="evidence" value="ECO:0007669"/>
    <property type="project" value="InterPro"/>
</dbReference>
<keyword evidence="5" id="KW-0378">Hydrolase</keyword>
<sequence length="318" mass="35388">MPDYTKPFTLFCHERDACSLSVLTQLHGGIKHPVAYFSATLDPVAAPLPGCLRAVAAVGQSLTQSESIVMGYPLTVMVPHSIDVLLTRSKTQHLTNDRLARYETIILGSHNMTLKRFTVLNPATLLPNEITEIDKLKEVEYYCLEVTDLCTKPRPEIRDTELEENDQIVFVDGSCLRDNVGTLRAGYAVCTISRILEVSWLQGVHSAQVAELVGLTRACHVSAQLKVTIYIDSQYGYGIVYDFGQLWSQRGFLTSSSSPVRNGERIHDRLQAIELPEKIAVIKCSAHIKSQDFVSMGNGYADQVAGKRRMCYLFLTCN</sequence>
<dbReference type="InterPro" id="IPR002156">
    <property type="entry name" value="RNaseH_domain"/>
</dbReference>
<keyword evidence="4" id="KW-0255">Endonuclease</keyword>
<evidence type="ECO:0000256" key="3">
    <source>
        <dbReference type="ARBA" id="ARBA00022722"/>
    </source>
</evidence>
<keyword evidence="2" id="KW-0548">Nucleotidyltransferase</keyword>
<dbReference type="InterPro" id="IPR012337">
    <property type="entry name" value="RNaseH-like_sf"/>
</dbReference>
<keyword evidence="3" id="KW-0540">Nuclease</keyword>
<dbReference type="AlphaFoldDB" id="A0AAV7R252"/>
<dbReference type="Pfam" id="PF17917">
    <property type="entry name" value="RT_RNaseH"/>
    <property type="match status" value="1"/>
</dbReference>
<keyword evidence="1" id="KW-0808">Transferase</keyword>
<accession>A0AAV7R252</accession>
<organism evidence="8 9">
    <name type="scientific">Pleurodeles waltl</name>
    <name type="common">Iberian ribbed newt</name>
    <dbReference type="NCBI Taxonomy" id="8319"/>
    <lineage>
        <taxon>Eukaryota</taxon>
        <taxon>Metazoa</taxon>
        <taxon>Chordata</taxon>
        <taxon>Craniata</taxon>
        <taxon>Vertebrata</taxon>
        <taxon>Euteleostomi</taxon>
        <taxon>Amphibia</taxon>
        <taxon>Batrachia</taxon>
        <taxon>Caudata</taxon>
        <taxon>Salamandroidea</taxon>
        <taxon>Salamandridae</taxon>
        <taxon>Pleurodelinae</taxon>
        <taxon>Pleurodeles</taxon>
    </lineage>
</organism>
<evidence type="ECO:0000256" key="5">
    <source>
        <dbReference type="ARBA" id="ARBA00022801"/>
    </source>
</evidence>
<dbReference type="SUPFAM" id="SSF53098">
    <property type="entry name" value="Ribonuclease H-like"/>
    <property type="match status" value="1"/>
</dbReference>
<evidence type="ECO:0000256" key="2">
    <source>
        <dbReference type="ARBA" id="ARBA00022695"/>
    </source>
</evidence>
<dbReference type="Gene3D" id="3.30.420.10">
    <property type="entry name" value="Ribonuclease H-like superfamily/Ribonuclease H"/>
    <property type="match status" value="1"/>
</dbReference>
<dbReference type="InterPro" id="IPR036397">
    <property type="entry name" value="RNaseH_sf"/>
</dbReference>
<dbReference type="InterPro" id="IPR041373">
    <property type="entry name" value="RT_RNaseH"/>
</dbReference>
<dbReference type="Proteomes" id="UP001066276">
    <property type="component" value="Chromosome 6"/>
</dbReference>
<dbReference type="Pfam" id="PF00075">
    <property type="entry name" value="RNase_H"/>
    <property type="match status" value="1"/>
</dbReference>
<keyword evidence="9" id="KW-1185">Reference proteome</keyword>
<evidence type="ECO:0000313" key="9">
    <source>
        <dbReference type="Proteomes" id="UP001066276"/>
    </source>
</evidence>
<dbReference type="SUPFAM" id="SSF56672">
    <property type="entry name" value="DNA/RNA polymerases"/>
    <property type="match status" value="1"/>
</dbReference>
<evidence type="ECO:0000256" key="1">
    <source>
        <dbReference type="ARBA" id="ARBA00022679"/>
    </source>
</evidence>
<dbReference type="Gene3D" id="3.10.20.370">
    <property type="match status" value="1"/>
</dbReference>
<dbReference type="PANTHER" id="PTHR41694">
    <property type="entry name" value="ENDOGENOUS RETROVIRUS GROUP K MEMBER POL PROTEIN"/>
    <property type="match status" value="1"/>
</dbReference>
<protein>
    <recommendedName>
        <fullName evidence="7">RNase H type-1 domain-containing protein</fullName>
    </recommendedName>
</protein>
<dbReference type="PROSITE" id="PS50879">
    <property type="entry name" value="RNASE_H_1"/>
    <property type="match status" value="1"/>
</dbReference>
<dbReference type="EMBL" id="JANPWB010000010">
    <property type="protein sequence ID" value="KAJ1145421.1"/>
    <property type="molecule type" value="Genomic_DNA"/>
</dbReference>
<keyword evidence="6" id="KW-0695">RNA-directed DNA polymerase</keyword>
<feature type="domain" description="RNase H type-1" evidence="7">
    <location>
        <begin position="163"/>
        <end position="310"/>
    </location>
</feature>
<reference evidence="8" key="1">
    <citation type="journal article" date="2022" name="bioRxiv">
        <title>Sequencing and chromosome-scale assembly of the giantPleurodeles waltlgenome.</title>
        <authorList>
            <person name="Brown T."/>
            <person name="Elewa A."/>
            <person name="Iarovenko S."/>
            <person name="Subramanian E."/>
            <person name="Araus A.J."/>
            <person name="Petzold A."/>
            <person name="Susuki M."/>
            <person name="Suzuki K.-i.T."/>
            <person name="Hayashi T."/>
            <person name="Toyoda A."/>
            <person name="Oliveira C."/>
            <person name="Osipova E."/>
            <person name="Leigh N.D."/>
            <person name="Simon A."/>
            <person name="Yun M.H."/>
        </authorList>
    </citation>
    <scope>NUCLEOTIDE SEQUENCE</scope>
    <source>
        <strain evidence="8">20211129_DDA</strain>
        <tissue evidence="8">Liver</tissue>
    </source>
</reference>
<evidence type="ECO:0000313" key="8">
    <source>
        <dbReference type="EMBL" id="KAJ1145421.1"/>
    </source>
</evidence>
<evidence type="ECO:0000259" key="7">
    <source>
        <dbReference type="PROSITE" id="PS50879"/>
    </source>
</evidence>
<dbReference type="GO" id="GO:0003964">
    <property type="term" value="F:RNA-directed DNA polymerase activity"/>
    <property type="evidence" value="ECO:0007669"/>
    <property type="project" value="UniProtKB-KW"/>
</dbReference>
<gene>
    <name evidence="8" type="ORF">NDU88_011708</name>
</gene>
<name>A0AAV7R252_PLEWA</name>
<dbReference type="PANTHER" id="PTHR41694:SF5">
    <property type="entry name" value="RIBONUCLEASE H"/>
    <property type="match status" value="1"/>
</dbReference>
<comment type="caution">
    <text evidence="8">The sequence shown here is derived from an EMBL/GenBank/DDBJ whole genome shotgun (WGS) entry which is preliminary data.</text>
</comment>
<evidence type="ECO:0000256" key="6">
    <source>
        <dbReference type="ARBA" id="ARBA00022918"/>
    </source>
</evidence>
<dbReference type="InterPro" id="IPR043502">
    <property type="entry name" value="DNA/RNA_pol_sf"/>
</dbReference>
<dbReference type="GO" id="GO:0004523">
    <property type="term" value="F:RNA-DNA hybrid ribonuclease activity"/>
    <property type="evidence" value="ECO:0007669"/>
    <property type="project" value="InterPro"/>
</dbReference>
<proteinExistence type="predicted"/>
<evidence type="ECO:0000256" key="4">
    <source>
        <dbReference type="ARBA" id="ARBA00022759"/>
    </source>
</evidence>